<proteinExistence type="predicted"/>
<dbReference type="KEGG" id="xpo:XPG1_0907"/>
<name>A0A068QZT4_9GAMM</name>
<protein>
    <submittedName>
        <fullName evidence="1">Uncharacterized protein</fullName>
    </submittedName>
</protein>
<sequence length="52" mass="5704">MAWSPWCNQETRPFFPLKGGKISSSVNSAPNTPKAETIVLHTVMSGVRLPFS</sequence>
<gene>
    <name evidence="1" type="ORF">XPG1_0907</name>
</gene>
<dbReference type="HOGENOM" id="CLU_3086347_0_0_6"/>
<keyword evidence="2" id="KW-1185">Reference proteome</keyword>
<dbReference type="Proteomes" id="UP000032735">
    <property type="component" value="Chromosome"/>
</dbReference>
<dbReference type="EMBL" id="FO704551">
    <property type="protein sequence ID" value="CDG20562.1"/>
    <property type="molecule type" value="Genomic_DNA"/>
</dbReference>
<evidence type="ECO:0000313" key="2">
    <source>
        <dbReference type="Proteomes" id="UP000032735"/>
    </source>
</evidence>
<reference evidence="1 2" key="1">
    <citation type="submission" date="2013-07" db="EMBL/GenBank/DDBJ databases">
        <authorList>
            <person name="Genoscope - CEA"/>
        </authorList>
    </citation>
    <scope>NUCLEOTIDE SEQUENCE [LARGE SCALE GENOMIC DNA]</scope>
    <source>
        <strain evidence="1 2">G6</strain>
    </source>
</reference>
<accession>A0A068QZT4</accession>
<organism evidence="1 2">
    <name type="scientific">Xenorhabdus poinarii G6</name>
    <dbReference type="NCBI Taxonomy" id="1354304"/>
    <lineage>
        <taxon>Bacteria</taxon>
        <taxon>Pseudomonadati</taxon>
        <taxon>Pseudomonadota</taxon>
        <taxon>Gammaproteobacteria</taxon>
        <taxon>Enterobacterales</taxon>
        <taxon>Morganellaceae</taxon>
        <taxon>Xenorhabdus</taxon>
    </lineage>
</organism>
<dbReference type="AlphaFoldDB" id="A0A068QZT4"/>
<evidence type="ECO:0000313" key="1">
    <source>
        <dbReference type="EMBL" id="CDG20562.1"/>
    </source>
</evidence>